<dbReference type="EMBL" id="JAKEKT020000053">
    <property type="protein sequence ID" value="KAL1640231.1"/>
    <property type="molecule type" value="Genomic_DNA"/>
</dbReference>
<organism evidence="2 3">
    <name type="scientific">Diplodia intermedia</name>
    <dbReference type="NCBI Taxonomy" id="856260"/>
    <lineage>
        <taxon>Eukaryota</taxon>
        <taxon>Fungi</taxon>
        <taxon>Dikarya</taxon>
        <taxon>Ascomycota</taxon>
        <taxon>Pezizomycotina</taxon>
        <taxon>Dothideomycetes</taxon>
        <taxon>Dothideomycetes incertae sedis</taxon>
        <taxon>Botryosphaeriales</taxon>
        <taxon>Botryosphaeriaceae</taxon>
        <taxon>Diplodia</taxon>
    </lineage>
</organism>
<comment type="caution">
    <text evidence="2">The sequence shown here is derived from an EMBL/GenBank/DDBJ whole genome shotgun (WGS) entry which is preliminary data.</text>
</comment>
<keyword evidence="3" id="KW-1185">Reference proteome</keyword>
<feature type="compositionally biased region" description="Polar residues" evidence="1">
    <location>
        <begin position="260"/>
        <end position="276"/>
    </location>
</feature>
<evidence type="ECO:0000313" key="2">
    <source>
        <dbReference type="EMBL" id="KAL1640231.1"/>
    </source>
</evidence>
<gene>
    <name evidence="2" type="ORF">SLS58_007182</name>
</gene>
<reference evidence="2 3" key="1">
    <citation type="journal article" date="2023" name="Plant Dis.">
        <title>First Report of Diplodia intermedia Causing Canker and Dieback Diseases on Apple Trees in Canada.</title>
        <authorList>
            <person name="Ellouze W."/>
            <person name="Ilyukhin E."/>
            <person name="Sulman M."/>
            <person name="Ali S."/>
        </authorList>
    </citation>
    <scope>NUCLEOTIDE SEQUENCE [LARGE SCALE GENOMIC DNA]</scope>
    <source>
        <strain evidence="2 3">M45-28</strain>
    </source>
</reference>
<name>A0ABR3TLE5_9PEZI</name>
<proteinExistence type="predicted"/>
<evidence type="ECO:0000256" key="1">
    <source>
        <dbReference type="SAM" id="MobiDB-lite"/>
    </source>
</evidence>
<feature type="region of interest" description="Disordered" evidence="1">
    <location>
        <begin position="259"/>
        <end position="290"/>
    </location>
</feature>
<sequence>MRQPFVCNASSGSPVGDVLSDLPRFKRDWHRDYHLDTLRPLHEEAVFAHSDLKEYDTNMERGNPALIDFSHAVVKSDVDNATWRRETRMLLREPSYLNWNIVQGQSNHRDYTADVPRSANVATVMSQRTTKNFLDKKRSNSLGLSAGMFCNLLGIDPHDAAPDYATMRRYIRRLHLLLHPDRILGSDEAKRAQEELKFDFKGLRDVEDYLCASESWYGSRIAGLYKMAIQDDSWVSTWNPHSLGGGDVFEPLPSFVMRMNSKQAPNPGQPAGGNSNDHSHGAPPRSAPPREYAINDMLRINIFAFRPSSWVGVPPFHGAGQEKTTHALLRFIGCSPVTGGPNFGVSVAAVELRWGSRNFEAAHMTADAVVELPPFGHIPSPGSLTVQLLLKNRRDGEDVTLSWLSTVAPIHLRDLTNEWSDCPGPWSHEDPCPWTRNRMSMRIEWWYGVFASDTFVNSEIKMSYINDFLQQVREALN</sequence>
<evidence type="ECO:0008006" key="4">
    <source>
        <dbReference type="Google" id="ProtNLM"/>
    </source>
</evidence>
<evidence type="ECO:0000313" key="3">
    <source>
        <dbReference type="Proteomes" id="UP001521184"/>
    </source>
</evidence>
<protein>
    <recommendedName>
        <fullName evidence="4">J domain-containing protein</fullName>
    </recommendedName>
</protein>
<accession>A0ABR3TLE5</accession>
<dbReference type="Proteomes" id="UP001521184">
    <property type="component" value="Unassembled WGS sequence"/>
</dbReference>